<reference evidence="11 12" key="1">
    <citation type="submission" date="2021-03" db="EMBL/GenBank/DDBJ databases">
        <title>Genomic Encyclopedia of Type Strains, Phase IV (KMG-IV): sequencing the most valuable type-strain genomes for metagenomic binning, comparative biology and taxonomic classification.</title>
        <authorList>
            <person name="Goeker M."/>
        </authorList>
    </citation>
    <scope>NUCLEOTIDE SEQUENCE [LARGE SCALE GENOMIC DNA]</scope>
    <source>
        <strain evidence="11 12">DSM 101953</strain>
    </source>
</reference>
<dbReference type="PROSITE" id="PS00374">
    <property type="entry name" value="MGMT"/>
    <property type="match status" value="1"/>
</dbReference>
<dbReference type="CDD" id="cd06445">
    <property type="entry name" value="ATase"/>
    <property type="match status" value="1"/>
</dbReference>
<evidence type="ECO:0000256" key="7">
    <source>
        <dbReference type="ARBA" id="ARBA00049348"/>
    </source>
</evidence>
<dbReference type="Pfam" id="PF01035">
    <property type="entry name" value="DNA_binding_1"/>
    <property type="match status" value="1"/>
</dbReference>
<evidence type="ECO:0000313" key="11">
    <source>
        <dbReference type="EMBL" id="MBP2113915.1"/>
    </source>
</evidence>
<evidence type="ECO:0000313" key="12">
    <source>
        <dbReference type="Proteomes" id="UP000773462"/>
    </source>
</evidence>
<evidence type="ECO:0000256" key="6">
    <source>
        <dbReference type="ARBA" id="ARBA00023204"/>
    </source>
</evidence>
<dbReference type="Gene3D" id="1.10.10.10">
    <property type="entry name" value="Winged helix-like DNA-binding domain superfamily/Winged helix DNA-binding domain"/>
    <property type="match status" value="1"/>
</dbReference>
<keyword evidence="4 8" id="KW-0808">Transferase</keyword>
<feature type="domain" description="Methylguanine DNA methyltransferase ribonuclease-like" evidence="10">
    <location>
        <begin position="16"/>
        <end position="97"/>
    </location>
</feature>
<dbReference type="GO" id="GO:0032259">
    <property type="term" value="P:methylation"/>
    <property type="evidence" value="ECO:0007669"/>
    <property type="project" value="UniProtKB-KW"/>
</dbReference>
<dbReference type="Proteomes" id="UP000773462">
    <property type="component" value="Unassembled WGS sequence"/>
</dbReference>
<dbReference type="Pfam" id="PF02870">
    <property type="entry name" value="Methyltransf_1N"/>
    <property type="match status" value="1"/>
</dbReference>
<dbReference type="InterPro" id="IPR008332">
    <property type="entry name" value="MethylG_MeTrfase_N"/>
</dbReference>
<proteinExistence type="inferred from homology"/>
<organism evidence="11 12">
    <name type="scientific">Paenibacillus silagei</name>
    <dbReference type="NCBI Taxonomy" id="1670801"/>
    <lineage>
        <taxon>Bacteria</taxon>
        <taxon>Bacillati</taxon>
        <taxon>Bacillota</taxon>
        <taxon>Bacilli</taxon>
        <taxon>Bacillales</taxon>
        <taxon>Paenibacillaceae</taxon>
        <taxon>Paenibacillus</taxon>
    </lineage>
</organism>
<evidence type="ECO:0000259" key="10">
    <source>
        <dbReference type="Pfam" id="PF02870"/>
    </source>
</evidence>
<sequence length="194" mass="21512">MKPSRNNSRSTDTITIYHHTLNLGNGEWTLWASDKGLIRVSFPQDEGQLPASWLKMYAPVYELLEDAGRFEQLGVITLLERYFAGEPVDFSSVELDLWGTPFQQEVWRGLLTIPHGETASYKQLAERIGRPLAVRAVGAANGQNPVPVIVPCHRVIGANGTLTGFRGGLQMKQVLLQLEGILNVKAAGHERFAF</sequence>
<evidence type="ECO:0000256" key="1">
    <source>
        <dbReference type="ARBA" id="ARBA00001286"/>
    </source>
</evidence>
<comment type="function">
    <text evidence="8">Involved in the cellular defense against the biological effects of O6-methylguanine (O6-MeG) and O4-methylthymine (O4-MeT) in DNA. Repairs the methylated nucleobase in DNA by stoichiometrically transferring the methyl group to a cysteine residue in the enzyme. This is a suicide reaction: the enzyme is irreversibly inactivated.</text>
</comment>
<dbReference type="RefSeq" id="WP_209876172.1">
    <property type="nucleotide sequence ID" value="NZ_JAGGLV010000014.1"/>
</dbReference>
<feature type="domain" description="Methylated-DNA-[protein]-cysteine S-methyltransferase DNA binding" evidence="9">
    <location>
        <begin position="101"/>
        <end position="181"/>
    </location>
</feature>
<comment type="miscellaneous">
    <text evidence="8">This enzyme catalyzes only one turnover and therefore is not strictly catalytic. According to one definition, an enzyme is a biocatalyst that acts repeatedly and over many reaction cycles.</text>
</comment>
<evidence type="ECO:0000259" key="9">
    <source>
        <dbReference type="Pfam" id="PF01035"/>
    </source>
</evidence>
<evidence type="ECO:0000256" key="5">
    <source>
        <dbReference type="ARBA" id="ARBA00022763"/>
    </source>
</evidence>
<dbReference type="InterPro" id="IPR023546">
    <property type="entry name" value="MGMT"/>
</dbReference>
<feature type="active site" description="Nucleophile; methyl group acceptor" evidence="8">
    <location>
        <position position="152"/>
    </location>
</feature>
<gene>
    <name evidence="11" type="ORF">J2Z70_004076</name>
</gene>
<comment type="similarity">
    <text evidence="8">Belongs to the MGMT family.</text>
</comment>
<dbReference type="EC" id="2.1.1.63" evidence="8"/>
<keyword evidence="2 8" id="KW-0963">Cytoplasm</keyword>
<dbReference type="PANTHER" id="PTHR10815:SF5">
    <property type="entry name" value="METHYLATED-DNA--PROTEIN-CYSTEINE METHYLTRANSFERASE"/>
    <property type="match status" value="1"/>
</dbReference>
<keyword evidence="12" id="KW-1185">Reference proteome</keyword>
<evidence type="ECO:0000256" key="8">
    <source>
        <dbReference type="HAMAP-Rule" id="MF_00772"/>
    </source>
</evidence>
<dbReference type="InterPro" id="IPR036631">
    <property type="entry name" value="MGMT_N_sf"/>
</dbReference>
<evidence type="ECO:0000256" key="4">
    <source>
        <dbReference type="ARBA" id="ARBA00022679"/>
    </source>
</evidence>
<dbReference type="SUPFAM" id="SSF53155">
    <property type="entry name" value="Methylated DNA-protein cysteine methyltransferase domain"/>
    <property type="match status" value="1"/>
</dbReference>
<evidence type="ECO:0000256" key="3">
    <source>
        <dbReference type="ARBA" id="ARBA00022603"/>
    </source>
</evidence>
<dbReference type="PANTHER" id="PTHR10815">
    <property type="entry name" value="METHYLATED-DNA--PROTEIN-CYSTEINE METHYLTRANSFERASE"/>
    <property type="match status" value="1"/>
</dbReference>
<keyword evidence="5 8" id="KW-0227">DNA damage</keyword>
<dbReference type="InterPro" id="IPR036388">
    <property type="entry name" value="WH-like_DNA-bd_sf"/>
</dbReference>
<dbReference type="HAMAP" id="MF_00772">
    <property type="entry name" value="OGT"/>
    <property type="match status" value="1"/>
</dbReference>
<dbReference type="SUPFAM" id="SSF46767">
    <property type="entry name" value="Methylated DNA-protein cysteine methyltransferase, C-terminal domain"/>
    <property type="match status" value="1"/>
</dbReference>
<evidence type="ECO:0000256" key="2">
    <source>
        <dbReference type="ARBA" id="ARBA00022490"/>
    </source>
</evidence>
<comment type="catalytic activity">
    <reaction evidence="7 8">
        <text>a 6-O-methyl-2'-deoxyguanosine in DNA + L-cysteinyl-[protein] = S-methyl-L-cysteinyl-[protein] + a 2'-deoxyguanosine in DNA</text>
        <dbReference type="Rhea" id="RHEA:24000"/>
        <dbReference type="Rhea" id="RHEA-COMP:10131"/>
        <dbReference type="Rhea" id="RHEA-COMP:10132"/>
        <dbReference type="Rhea" id="RHEA-COMP:11367"/>
        <dbReference type="Rhea" id="RHEA-COMP:11368"/>
        <dbReference type="ChEBI" id="CHEBI:29950"/>
        <dbReference type="ChEBI" id="CHEBI:82612"/>
        <dbReference type="ChEBI" id="CHEBI:85445"/>
        <dbReference type="ChEBI" id="CHEBI:85448"/>
        <dbReference type="EC" id="2.1.1.63"/>
    </reaction>
</comment>
<dbReference type="EMBL" id="JAGGLV010000014">
    <property type="protein sequence ID" value="MBP2113915.1"/>
    <property type="molecule type" value="Genomic_DNA"/>
</dbReference>
<dbReference type="GO" id="GO:0003908">
    <property type="term" value="F:methylated-DNA-[protein]-cysteine S-methyltransferase activity"/>
    <property type="evidence" value="ECO:0007669"/>
    <property type="project" value="UniProtKB-EC"/>
</dbReference>
<accession>A0ABS4NV30</accession>
<comment type="subcellular location">
    <subcellularLocation>
        <location evidence="8">Cytoplasm</location>
    </subcellularLocation>
</comment>
<protein>
    <recommendedName>
        <fullName evidence="8">Methylated-DNA--protein-cysteine methyltransferase</fullName>
        <ecNumber evidence="8">2.1.1.63</ecNumber>
    </recommendedName>
    <alternativeName>
        <fullName evidence="8">6-O-methylguanine-DNA methyltransferase</fullName>
        <shortName evidence="8">MGMT</shortName>
    </alternativeName>
    <alternativeName>
        <fullName evidence="8">O-6-methylguanine-DNA-alkyltransferase</fullName>
    </alternativeName>
</protein>
<keyword evidence="3 8" id="KW-0489">Methyltransferase</keyword>
<dbReference type="InterPro" id="IPR001497">
    <property type="entry name" value="MethylDNA_cys_MeTrfase_AS"/>
</dbReference>
<keyword evidence="6 8" id="KW-0234">DNA repair</keyword>
<comment type="catalytic activity">
    <reaction evidence="1 8">
        <text>a 4-O-methyl-thymidine in DNA + L-cysteinyl-[protein] = a thymidine in DNA + S-methyl-L-cysteinyl-[protein]</text>
        <dbReference type="Rhea" id="RHEA:53428"/>
        <dbReference type="Rhea" id="RHEA-COMP:10131"/>
        <dbReference type="Rhea" id="RHEA-COMP:10132"/>
        <dbReference type="Rhea" id="RHEA-COMP:13555"/>
        <dbReference type="Rhea" id="RHEA-COMP:13556"/>
        <dbReference type="ChEBI" id="CHEBI:29950"/>
        <dbReference type="ChEBI" id="CHEBI:82612"/>
        <dbReference type="ChEBI" id="CHEBI:137386"/>
        <dbReference type="ChEBI" id="CHEBI:137387"/>
        <dbReference type="EC" id="2.1.1.63"/>
    </reaction>
</comment>
<dbReference type="InterPro" id="IPR036217">
    <property type="entry name" value="MethylDNA_cys_MeTrfase_DNAb"/>
</dbReference>
<comment type="caution">
    <text evidence="11">The sequence shown here is derived from an EMBL/GenBank/DDBJ whole genome shotgun (WGS) entry which is preliminary data.</text>
</comment>
<dbReference type="NCBIfam" id="TIGR00589">
    <property type="entry name" value="ogt"/>
    <property type="match status" value="1"/>
</dbReference>
<name>A0ABS4NV30_9BACL</name>
<dbReference type="InterPro" id="IPR014048">
    <property type="entry name" value="MethylDNA_cys_MeTrfase_DNA-bd"/>
</dbReference>